<reference evidence="7 8" key="1">
    <citation type="submission" date="2024-06" db="EMBL/GenBank/DDBJ databases">
        <authorList>
            <person name="Steensen K."/>
            <person name="Seneca J."/>
            <person name="Bartlau N."/>
            <person name="Yu A.X."/>
            <person name="Polz M.F."/>
        </authorList>
    </citation>
    <scope>NUCLEOTIDE SEQUENCE [LARGE SCALE GENOMIC DNA]</scope>
    <source>
        <strain evidence="7 8">1F260</strain>
    </source>
</reference>
<dbReference type="PROSITE" id="PS51257">
    <property type="entry name" value="PROKAR_LIPOPROTEIN"/>
    <property type="match status" value="1"/>
</dbReference>
<evidence type="ECO:0000256" key="2">
    <source>
        <dbReference type="ARBA" id="ARBA00022729"/>
    </source>
</evidence>
<evidence type="ECO:0000256" key="3">
    <source>
        <dbReference type="ARBA" id="ARBA00023136"/>
    </source>
</evidence>
<gene>
    <name evidence="7" type="primary">traT</name>
    <name evidence="7" type="ORF">ACED35_16915</name>
</gene>
<organism evidence="7 8">
    <name type="scientific">Enterovibrio norvegicus</name>
    <dbReference type="NCBI Taxonomy" id="188144"/>
    <lineage>
        <taxon>Bacteria</taxon>
        <taxon>Pseudomonadati</taxon>
        <taxon>Pseudomonadota</taxon>
        <taxon>Gammaproteobacteria</taxon>
        <taxon>Vibrionales</taxon>
        <taxon>Vibrionaceae</taxon>
        <taxon>Enterovibrio</taxon>
    </lineage>
</organism>
<keyword evidence="3 6" id="KW-0472">Membrane</keyword>
<dbReference type="Proteomes" id="UP001569154">
    <property type="component" value="Unassembled WGS sequence"/>
</dbReference>
<keyword evidence="2 6" id="KW-0732">Signal</keyword>
<evidence type="ECO:0000256" key="1">
    <source>
        <dbReference type="ARBA" id="ARBA00004459"/>
    </source>
</evidence>
<evidence type="ECO:0000256" key="6">
    <source>
        <dbReference type="PIRNR" id="PIRNR002859"/>
    </source>
</evidence>
<name>A0ABV4L522_9GAMM</name>
<keyword evidence="4" id="KW-0564">Palmitate</keyword>
<feature type="signal peptide" evidence="6">
    <location>
        <begin position="1"/>
        <end position="24"/>
    </location>
</feature>
<protein>
    <submittedName>
        <fullName evidence="7">Complement resistance protein TraT</fullName>
    </submittedName>
</protein>
<dbReference type="PIRSF" id="PIRSF002859">
    <property type="entry name" value="Lipo_traT"/>
    <property type="match status" value="1"/>
</dbReference>
<evidence type="ECO:0000256" key="4">
    <source>
        <dbReference type="ARBA" id="ARBA00023139"/>
    </source>
</evidence>
<dbReference type="Pfam" id="PF05818">
    <property type="entry name" value="TraT"/>
    <property type="match status" value="1"/>
</dbReference>
<proteinExistence type="predicted"/>
<comment type="caution">
    <text evidence="7">The sequence shown here is derived from an EMBL/GenBank/DDBJ whole genome shotgun (WGS) entry which is preliminary data.</text>
</comment>
<comment type="subcellular location">
    <subcellularLocation>
        <location evidence="1">Cell outer membrane</location>
        <topology evidence="1">Lipid-anchor</topology>
    </subcellularLocation>
</comment>
<sequence length="245" mass="26144">MHKTHSLGLSLALASIMAISGCSAVTTAVKKRNLEVKTQMSETVWLDPVSIDKRTIFLQVRNTTDKSINLIDGLTNKLSVKGYRVIQDPDLAHYWIQTNILKLDKMDLNEAQGFFSSGYGAGLSGAALGVLATAGFSSHSNTLAAGGLIGAGIGLVADSIVEDVNYSMITDVQIVEKTAGQVQTTEQASIKSGSSSSTQTLLTTVDNKKRFQTRILSNANQVNLEFEEAKPVLIDGLTTSISGMF</sequence>
<evidence type="ECO:0000313" key="7">
    <source>
        <dbReference type="EMBL" id="MEZ8082800.1"/>
    </source>
</evidence>
<keyword evidence="5" id="KW-0449">Lipoprotein</keyword>
<keyword evidence="8" id="KW-1185">Reference proteome</keyword>
<dbReference type="EMBL" id="JBGONM010000044">
    <property type="protein sequence ID" value="MEZ8082800.1"/>
    <property type="molecule type" value="Genomic_DNA"/>
</dbReference>
<dbReference type="InterPro" id="IPR008874">
    <property type="entry name" value="TraT_complement-R"/>
</dbReference>
<accession>A0ABV4L522</accession>
<evidence type="ECO:0000313" key="8">
    <source>
        <dbReference type="Proteomes" id="UP001569154"/>
    </source>
</evidence>
<evidence type="ECO:0000256" key="5">
    <source>
        <dbReference type="ARBA" id="ARBA00023288"/>
    </source>
</evidence>
<keyword evidence="6" id="KW-0998">Cell outer membrane</keyword>
<dbReference type="RefSeq" id="WP_371734934.1">
    <property type="nucleotide sequence ID" value="NZ_JBGONM010000044.1"/>
</dbReference>
<feature type="chain" id="PRO_5045015745" evidence="6">
    <location>
        <begin position="25"/>
        <end position="245"/>
    </location>
</feature>